<name>A0A6B0GJ78_9EURY</name>
<dbReference type="InterPro" id="IPR007014">
    <property type="entry name" value="FUN14"/>
</dbReference>
<dbReference type="Pfam" id="PF04930">
    <property type="entry name" value="FUN14"/>
    <property type="match status" value="1"/>
</dbReference>
<reference evidence="7 8" key="1">
    <citation type="submission" date="2019-12" db="EMBL/GenBank/DDBJ databases">
        <title>Halocatena pleomorpha gen. nov. sp. nov., an extremely halophilic archaeon of family Halobacteriaceae isolated from saltpan soil.</title>
        <authorList>
            <person name="Pal Y."/>
            <person name="Verma A."/>
            <person name="Krishnamurthi S."/>
            <person name="Kumar P."/>
        </authorList>
    </citation>
    <scope>NUCLEOTIDE SEQUENCE [LARGE SCALE GENOMIC DNA]</scope>
    <source>
        <strain evidence="7 8">JCM 16495</strain>
    </source>
</reference>
<keyword evidence="3 6" id="KW-0812">Transmembrane</keyword>
<dbReference type="EMBL" id="WSZK01000012">
    <property type="protein sequence ID" value="MWG33917.1"/>
    <property type="molecule type" value="Genomic_DNA"/>
</dbReference>
<evidence type="ECO:0000313" key="8">
    <source>
        <dbReference type="Proteomes" id="UP000451471"/>
    </source>
</evidence>
<evidence type="ECO:0000256" key="1">
    <source>
        <dbReference type="ARBA" id="ARBA00004370"/>
    </source>
</evidence>
<dbReference type="GO" id="GO:0016020">
    <property type="term" value="C:membrane"/>
    <property type="evidence" value="ECO:0007669"/>
    <property type="project" value="UniProtKB-SubCell"/>
</dbReference>
<evidence type="ECO:0008006" key="9">
    <source>
        <dbReference type="Google" id="ProtNLM"/>
    </source>
</evidence>
<protein>
    <recommendedName>
        <fullName evidence="9">FUN14 domain-containing protein</fullName>
    </recommendedName>
</protein>
<feature type="transmembrane region" description="Helical" evidence="6">
    <location>
        <begin position="30"/>
        <end position="48"/>
    </location>
</feature>
<evidence type="ECO:0000256" key="3">
    <source>
        <dbReference type="ARBA" id="ARBA00022692"/>
    </source>
</evidence>
<evidence type="ECO:0000256" key="2">
    <source>
        <dbReference type="ARBA" id="ARBA00009160"/>
    </source>
</evidence>
<dbReference type="Proteomes" id="UP000451471">
    <property type="component" value="Unassembled WGS sequence"/>
</dbReference>
<dbReference type="RefSeq" id="WP_158203639.1">
    <property type="nucleotide sequence ID" value="NZ_WSZK01000012.1"/>
</dbReference>
<keyword evidence="8" id="KW-1185">Reference proteome</keyword>
<comment type="caution">
    <text evidence="7">The sequence shown here is derived from an EMBL/GenBank/DDBJ whole genome shotgun (WGS) entry which is preliminary data.</text>
</comment>
<evidence type="ECO:0000256" key="4">
    <source>
        <dbReference type="ARBA" id="ARBA00022989"/>
    </source>
</evidence>
<comment type="subcellular location">
    <subcellularLocation>
        <location evidence="1">Membrane</location>
    </subcellularLocation>
</comment>
<evidence type="ECO:0000256" key="5">
    <source>
        <dbReference type="ARBA" id="ARBA00023136"/>
    </source>
</evidence>
<proteinExistence type="inferred from homology"/>
<gene>
    <name evidence="7" type="ORF">GQS65_05315</name>
</gene>
<feature type="transmembrane region" description="Helical" evidence="6">
    <location>
        <begin position="80"/>
        <end position="102"/>
    </location>
</feature>
<keyword evidence="4 6" id="KW-1133">Transmembrane helix</keyword>
<accession>A0A6B0GJ78</accession>
<evidence type="ECO:0000256" key="6">
    <source>
        <dbReference type="SAM" id="Phobius"/>
    </source>
</evidence>
<dbReference type="AlphaFoldDB" id="A0A6B0GJ78"/>
<sequence>MAPIDVTQLGLDLGTGGVIGGVMGFAAKKIAKVIAVIVGLELAVFKFLESEGILTVDWEAVSGGLLGAGSAATSNQPPDFLMSILSTASISGGFAAGFLAGFKLG</sequence>
<evidence type="ECO:0000313" key="7">
    <source>
        <dbReference type="EMBL" id="MWG33917.1"/>
    </source>
</evidence>
<keyword evidence="5 6" id="KW-0472">Membrane</keyword>
<comment type="similarity">
    <text evidence="2">Belongs to the FUN14 family.</text>
</comment>
<organism evidence="7 8">
    <name type="scientific">Halomarina oriensis</name>
    <dbReference type="NCBI Taxonomy" id="671145"/>
    <lineage>
        <taxon>Archaea</taxon>
        <taxon>Methanobacteriati</taxon>
        <taxon>Methanobacteriota</taxon>
        <taxon>Stenosarchaea group</taxon>
        <taxon>Halobacteria</taxon>
        <taxon>Halobacteriales</taxon>
        <taxon>Natronomonadaceae</taxon>
        <taxon>Halomarina</taxon>
    </lineage>
</organism>